<dbReference type="STRING" id="288705.RSal33209_0199"/>
<evidence type="ECO:0000313" key="2">
    <source>
        <dbReference type="Proteomes" id="UP000002007"/>
    </source>
</evidence>
<dbReference type="HOGENOM" id="CLU_112867_2_0_11"/>
<name>A9WLJ5_RENSM</name>
<gene>
    <name evidence="1" type="ordered locus">RSal33209_0199</name>
</gene>
<dbReference type="Gene3D" id="3.30.530.20">
    <property type="match status" value="1"/>
</dbReference>
<evidence type="ECO:0008006" key="3">
    <source>
        <dbReference type="Google" id="ProtNLM"/>
    </source>
</evidence>
<protein>
    <recommendedName>
        <fullName evidence="3">Polyketide cyclase / dehydrase and lipid transport</fullName>
    </recommendedName>
</protein>
<sequence length="107" mass="12402">MQPNGPEQLSAGASFGMDMKMKASYKIMNHVVEFEEGRRIAWRHFYGHIWRYILEPAQGGTLVTEQWDARNMRGKLGLRLTGFTRRHPGNIERTLLQMAEYFGQETA</sequence>
<dbReference type="SUPFAM" id="SSF55961">
    <property type="entry name" value="Bet v1-like"/>
    <property type="match status" value="1"/>
</dbReference>
<accession>A9WLJ5</accession>
<dbReference type="KEGG" id="rsa:RSal33209_0199"/>
<dbReference type="Proteomes" id="UP000002007">
    <property type="component" value="Chromosome"/>
</dbReference>
<organism evidence="1 2">
    <name type="scientific">Renibacterium salmoninarum (strain ATCC 33209 / DSM 20767 / JCM 11484 / NBRC 15589 / NCIMB 2235)</name>
    <dbReference type="NCBI Taxonomy" id="288705"/>
    <lineage>
        <taxon>Bacteria</taxon>
        <taxon>Bacillati</taxon>
        <taxon>Actinomycetota</taxon>
        <taxon>Actinomycetes</taxon>
        <taxon>Micrococcales</taxon>
        <taxon>Micrococcaceae</taxon>
        <taxon>Renibacterium</taxon>
    </lineage>
</organism>
<dbReference type="eggNOG" id="COG3832">
    <property type="taxonomic scope" value="Bacteria"/>
</dbReference>
<reference evidence="2" key="1">
    <citation type="journal article" date="2008" name="J. Bacteriol.">
        <title>Genome sequence of the fish pathogen Renibacterium salmoninarum suggests reductive evolution away from an environmental Arthrobacter ancestor.</title>
        <authorList>
            <person name="Wiens G.D."/>
            <person name="Rockey D.D."/>
            <person name="Wu Z."/>
            <person name="Chang J."/>
            <person name="Levy R."/>
            <person name="Crane S."/>
            <person name="Chen D.S."/>
            <person name="Capri G.R."/>
            <person name="Burnett J.R."/>
            <person name="Sudheesh P.S."/>
            <person name="Schipma M.J."/>
            <person name="Burd H."/>
            <person name="Bhattacharyya A."/>
            <person name="Rhodes L.D."/>
            <person name="Kaul R."/>
            <person name="Strom M.S."/>
        </authorList>
    </citation>
    <scope>NUCLEOTIDE SEQUENCE [LARGE SCALE GENOMIC DNA]</scope>
    <source>
        <strain evidence="2">ATCC 33209 / DSM 20767 / JCM 11484 / NBRC 15589 / NCIMB 2235</strain>
    </source>
</reference>
<proteinExistence type="predicted"/>
<evidence type="ECO:0000313" key="1">
    <source>
        <dbReference type="EMBL" id="ABY21955.1"/>
    </source>
</evidence>
<dbReference type="EMBL" id="CP000910">
    <property type="protein sequence ID" value="ABY21955.1"/>
    <property type="molecule type" value="Genomic_DNA"/>
</dbReference>
<dbReference type="AlphaFoldDB" id="A9WLJ5"/>
<keyword evidence="2" id="KW-1185">Reference proteome</keyword>
<dbReference type="InterPro" id="IPR023393">
    <property type="entry name" value="START-like_dom_sf"/>
</dbReference>